<feature type="transmembrane region" description="Helical" evidence="9">
    <location>
        <begin position="482"/>
        <end position="500"/>
    </location>
</feature>
<accession>A0ABT1PY45</accession>
<evidence type="ECO:0000256" key="3">
    <source>
        <dbReference type="ARBA" id="ARBA00022679"/>
    </source>
</evidence>
<gene>
    <name evidence="10" type="ORF">NGB36_15310</name>
</gene>
<evidence type="ECO:0000256" key="6">
    <source>
        <dbReference type="ARBA" id="ARBA00023136"/>
    </source>
</evidence>
<dbReference type="Pfam" id="PF09594">
    <property type="entry name" value="GT87"/>
    <property type="match status" value="1"/>
</dbReference>
<evidence type="ECO:0000256" key="9">
    <source>
        <dbReference type="SAM" id="Phobius"/>
    </source>
</evidence>
<comment type="similarity">
    <text evidence="7">Belongs to the glycosyltransferase 87 family.</text>
</comment>
<keyword evidence="2" id="KW-1003">Cell membrane</keyword>
<sequence length="527" mass="56440">MQVLYQLSYSPRCVAASPRSWRLRKHYTDPGAFRQIHSRARRGLLSAGANGYCRRSELTHHRALQSTTGHDREPQAVTAPPPTAGRRRPLAAARGYAARRATPLAVVACLASFTAFWVAQRAAHVSMIDLMVYRAEGWTVRTGQDLYAMVATHADLPTTYPPFAALLFEPLTWIGVPAVRTTATVVNLGLLLVVVDLSLRLIGRPQHVPRTAATFAVAAVAVWCEPVWTTLRYGQINLLLAVLVLWDLTRRSGHRWAGTGIGVAAGIKLTPALFAVFLALVGAAQAWRSLRTGQGALWNTALRRASVAAAAFAGTAAVAALTLPRDSHAFWTRMVFAANRVGRAEDTANQSVRGVLARLLHTTDPGRSWLLTAAVVGVLGLAVAVAAAVAGDRLPSARAWAACACAATALLVSPVSWSHHWVWCVPMVLLLASEALRRRSAVWRAGAVASGLLFCSYVLWLVPHAPGRPELHQNVGQMALSAAYPLAGIAFLAVAGVQALRALRTPYAGPAILGQTRTEQAGFARVP</sequence>
<name>A0ABT1PY45_9ACTN</name>
<evidence type="ECO:0000256" key="8">
    <source>
        <dbReference type="SAM" id="MobiDB-lite"/>
    </source>
</evidence>
<dbReference type="EMBL" id="JANFNG010000010">
    <property type="protein sequence ID" value="MCQ4081940.1"/>
    <property type="molecule type" value="Genomic_DNA"/>
</dbReference>
<feature type="transmembrane region" description="Helical" evidence="9">
    <location>
        <begin position="307"/>
        <end position="324"/>
    </location>
</feature>
<keyword evidence="3" id="KW-0808">Transferase</keyword>
<evidence type="ECO:0000256" key="7">
    <source>
        <dbReference type="ARBA" id="ARBA00024033"/>
    </source>
</evidence>
<evidence type="ECO:0000313" key="11">
    <source>
        <dbReference type="Proteomes" id="UP001057702"/>
    </source>
</evidence>
<evidence type="ECO:0000256" key="4">
    <source>
        <dbReference type="ARBA" id="ARBA00022692"/>
    </source>
</evidence>
<feature type="transmembrane region" description="Helical" evidence="9">
    <location>
        <begin position="207"/>
        <end position="224"/>
    </location>
</feature>
<feature type="transmembrane region" description="Helical" evidence="9">
    <location>
        <begin position="368"/>
        <end position="391"/>
    </location>
</feature>
<dbReference type="Proteomes" id="UP001057702">
    <property type="component" value="Unassembled WGS sequence"/>
</dbReference>
<keyword evidence="6 9" id="KW-0472">Membrane</keyword>
<reference evidence="10" key="1">
    <citation type="submission" date="2022-06" db="EMBL/GenBank/DDBJ databases">
        <title>Draft genome sequence of Streptomyces sp. RB6PN25 isolated from peat swamp forest in Thailand.</title>
        <authorList>
            <person name="Duangmal K."/>
            <person name="Klaysubun C."/>
        </authorList>
    </citation>
    <scope>NUCLEOTIDE SEQUENCE</scope>
    <source>
        <strain evidence="10">RB6PN25</strain>
    </source>
</reference>
<evidence type="ECO:0000256" key="5">
    <source>
        <dbReference type="ARBA" id="ARBA00022989"/>
    </source>
</evidence>
<evidence type="ECO:0000313" key="10">
    <source>
        <dbReference type="EMBL" id="MCQ4081940.1"/>
    </source>
</evidence>
<dbReference type="InterPro" id="IPR018584">
    <property type="entry name" value="GT87"/>
</dbReference>
<proteinExistence type="inferred from homology"/>
<comment type="subcellular location">
    <subcellularLocation>
        <location evidence="1">Cell membrane</location>
        <topology evidence="1">Multi-pass membrane protein</topology>
    </subcellularLocation>
</comment>
<feature type="transmembrane region" description="Helical" evidence="9">
    <location>
        <begin position="104"/>
        <end position="123"/>
    </location>
</feature>
<protein>
    <submittedName>
        <fullName evidence="10">Glycosyltransferase 87 family protein</fullName>
    </submittedName>
</protein>
<feature type="transmembrane region" description="Helical" evidence="9">
    <location>
        <begin position="442"/>
        <end position="462"/>
    </location>
</feature>
<feature type="transmembrane region" description="Helical" evidence="9">
    <location>
        <begin position="171"/>
        <end position="195"/>
    </location>
</feature>
<feature type="region of interest" description="Disordered" evidence="8">
    <location>
        <begin position="64"/>
        <end position="88"/>
    </location>
</feature>
<keyword evidence="5 9" id="KW-1133">Transmembrane helix</keyword>
<feature type="transmembrane region" description="Helical" evidence="9">
    <location>
        <begin position="261"/>
        <end position="287"/>
    </location>
</feature>
<keyword evidence="11" id="KW-1185">Reference proteome</keyword>
<organism evidence="10 11">
    <name type="scientific">Streptomyces humicola</name>
    <dbReference type="NCBI Taxonomy" id="2953240"/>
    <lineage>
        <taxon>Bacteria</taxon>
        <taxon>Bacillati</taxon>
        <taxon>Actinomycetota</taxon>
        <taxon>Actinomycetes</taxon>
        <taxon>Kitasatosporales</taxon>
        <taxon>Streptomycetaceae</taxon>
        <taxon>Streptomyces</taxon>
    </lineage>
</organism>
<evidence type="ECO:0000256" key="2">
    <source>
        <dbReference type="ARBA" id="ARBA00022475"/>
    </source>
</evidence>
<comment type="caution">
    <text evidence="10">The sequence shown here is derived from an EMBL/GenBank/DDBJ whole genome shotgun (WGS) entry which is preliminary data.</text>
</comment>
<evidence type="ECO:0000256" key="1">
    <source>
        <dbReference type="ARBA" id="ARBA00004651"/>
    </source>
</evidence>
<keyword evidence="4 9" id="KW-0812">Transmembrane</keyword>